<dbReference type="SUPFAM" id="SSF53254">
    <property type="entry name" value="Phosphoglycerate mutase-like"/>
    <property type="match status" value="1"/>
</dbReference>
<accession>X1NAX0</accession>
<dbReference type="Gene3D" id="3.40.50.1240">
    <property type="entry name" value="Phosphoglycerate mutase-like"/>
    <property type="match status" value="1"/>
</dbReference>
<reference evidence="1" key="1">
    <citation type="journal article" date="2014" name="Front. Microbiol.">
        <title>High frequency of phylogenetically diverse reductive dehalogenase-homologous genes in deep subseafloor sedimentary metagenomes.</title>
        <authorList>
            <person name="Kawai M."/>
            <person name="Futagami T."/>
            <person name="Toyoda A."/>
            <person name="Takaki Y."/>
            <person name="Nishi S."/>
            <person name="Hori S."/>
            <person name="Arai W."/>
            <person name="Tsubouchi T."/>
            <person name="Morono Y."/>
            <person name="Uchiyama I."/>
            <person name="Ito T."/>
            <person name="Fujiyama A."/>
            <person name="Inagaki F."/>
            <person name="Takami H."/>
        </authorList>
    </citation>
    <scope>NUCLEOTIDE SEQUENCE</scope>
    <source>
        <strain evidence="1">Expedition CK06-06</strain>
    </source>
</reference>
<dbReference type="EMBL" id="BARV01033035">
    <property type="protein sequence ID" value="GAI40783.1"/>
    <property type="molecule type" value="Genomic_DNA"/>
</dbReference>
<protein>
    <recommendedName>
        <fullName evidence="2">Phosphoglycerate mutase (2,3-diphosphoglycerate-dependent)</fullName>
    </recommendedName>
</protein>
<dbReference type="AlphaFoldDB" id="X1NAX0"/>
<dbReference type="InterPro" id="IPR029033">
    <property type="entry name" value="His_PPase_superfam"/>
</dbReference>
<comment type="caution">
    <text evidence="1">The sequence shown here is derived from an EMBL/GenBank/DDBJ whole genome shotgun (WGS) entry which is preliminary data.</text>
</comment>
<name>X1NAX0_9ZZZZ</name>
<evidence type="ECO:0000313" key="1">
    <source>
        <dbReference type="EMBL" id="GAI40783.1"/>
    </source>
</evidence>
<evidence type="ECO:0008006" key="2">
    <source>
        <dbReference type="Google" id="ProtNLM"/>
    </source>
</evidence>
<organism evidence="1">
    <name type="scientific">marine sediment metagenome</name>
    <dbReference type="NCBI Taxonomy" id="412755"/>
    <lineage>
        <taxon>unclassified sequences</taxon>
        <taxon>metagenomes</taxon>
        <taxon>ecological metagenomes</taxon>
    </lineage>
</organism>
<gene>
    <name evidence="1" type="ORF">S06H3_51994</name>
</gene>
<dbReference type="InterPro" id="IPR013078">
    <property type="entry name" value="His_Pase_superF_clade-1"/>
</dbReference>
<dbReference type="Pfam" id="PF00300">
    <property type="entry name" value="His_Phos_1"/>
    <property type="match status" value="1"/>
</dbReference>
<feature type="non-terminal residue" evidence="1">
    <location>
        <position position="80"/>
    </location>
</feature>
<proteinExistence type="predicted"/>
<sequence>MQKELIKNSEKINWEPKYIKKGENWRDIKKRLVDFIKDIRKSHKNKIILIVSHADPLWLLAGFLKGLSEDELLEKGHIER</sequence>